<protein>
    <submittedName>
        <fullName evidence="2">Secreted protein</fullName>
    </submittedName>
</protein>
<name>A0A1I7XZU6_9BILA</name>
<keyword evidence="1" id="KW-1185">Reference proteome</keyword>
<organism evidence="1 2">
    <name type="scientific">Steinernema glaseri</name>
    <dbReference type="NCBI Taxonomy" id="37863"/>
    <lineage>
        <taxon>Eukaryota</taxon>
        <taxon>Metazoa</taxon>
        <taxon>Ecdysozoa</taxon>
        <taxon>Nematoda</taxon>
        <taxon>Chromadorea</taxon>
        <taxon>Rhabditida</taxon>
        <taxon>Tylenchina</taxon>
        <taxon>Panagrolaimomorpha</taxon>
        <taxon>Strongyloidoidea</taxon>
        <taxon>Steinernematidae</taxon>
        <taxon>Steinernema</taxon>
    </lineage>
</organism>
<sequence>MEFPLCSLSRFRQVISSSLSLSTPKPPETAGNRCHSQVQTSHTMFVVPTTADGVFKDRQNTKKACATAPPTAILRA</sequence>
<proteinExistence type="predicted"/>
<accession>A0A1I7XZU6</accession>
<dbReference type="AlphaFoldDB" id="A0A1I7XZU6"/>
<evidence type="ECO:0000313" key="1">
    <source>
        <dbReference type="Proteomes" id="UP000095287"/>
    </source>
</evidence>
<evidence type="ECO:0000313" key="2">
    <source>
        <dbReference type="WBParaSite" id="L893_g113.t1"/>
    </source>
</evidence>
<reference evidence="2" key="1">
    <citation type="submission" date="2016-11" db="UniProtKB">
        <authorList>
            <consortium name="WormBaseParasite"/>
        </authorList>
    </citation>
    <scope>IDENTIFICATION</scope>
</reference>
<dbReference type="Proteomes" id="UP000095287">
    <property type="component" value="Unplaced"/>
</dbReference>
<dbReference type="WBParaSite" id="L893_g113.t1">
    <property type="protein sequence ID" value="L893_g113.t1"/>
    <property type="gene ID" value="L893_g113"/>
</dbReference>